<evidence type="ECO:0000256" key="3">
    <source>
        <dbReference type="PROSITE-ProRule" id="PRU00169"/>
    </source>
</evidence>
<evidence type="ECO:0000256" key="1">
    <source>
        <dbReference type="ARBA" id="ARBA00022553"/>
    </source>
</evidence>
<evidence type="ECO:0000256" key="2">
    <source>
        <dbReference type="ARBA" id="ARBA00023125"/>
    </source>
</evidence>
<sequence length="220" mass="24180">MTKLLIADDHPLFREALQGALANHFVDLQILEADSLESTLDVLHADDDIDLLLLDLHMPGSGDLYGLIRIREDFPLLPVAIISGSEDTQVIGRCIGFGALGFIPKSMSSKSIAEAIASILEGDEWVPEQVRSQVQALSRADIELADKVSALTPQQYRVLFLVHEGLLNKQIAYQLGITEATVKAHMTAIFRKLDVYSRTQAVLLAERLQLAPPEEQAAQD</sequence>
<dbReference type="SUPFAM" id="SSF46894">
    <property type="entry name" value="C-terminal effector domain of the bipartite response regulators"/>
    <property type="match status" value="1"/>
</dbReference>
<dbReference type="GO" id="GO:0006355">
    <property type="term" value="P:regulation of DNA-templated transcription"/>
    <property type="evidence" value="ECO:0007669"/>
    <property type="project" value="InterPro"/>
</dbReference>
<dbReference type="InterPro" id="IPR000792">
    <property type="entry name" value="Tscrpt_reg_LuxR_C"/>
</dbReference>
<dbReference type="InterPro" id="IPR016032">
    <property type="entry name" value="Sig_transdc_resp-reg_C-effctor"/>
</dbReference>
<dbReference type="Proteomes" id="UP000288293">
    <property type="component" value="Unassembled WGS sequence"/>
</dbReference>
<comment type="caution">
    <text evidence="6">The sequence shown here is derived from an EMBL/GenBank/DDBJ whole genome shotgun (WGS) entry which is preliminary data.</text>
</comment>
<dbReference type="PANTHER" id="PTHR45566">
    <property type="entry name" value="HTH-TYPE TRANSCRIPTIONAL REGULATOR YHJB-RELATED"/>
    <property type="match status" value="1"/>
</dbReference>
<organism evidence="6 7">
    <name type="scientific">Aliidiomarina minuta</name>
    <dbReference type="NCBI Taxonomy" id="880057"/>
    <lineage>
        <taxon>Bacteria</taxon>
        <taxon>Pseudomonadati</taxon>
        <taxon>Pseudomonadota</taxon>
        <taxon>Gammaproteobacteria</taxon>
        <taxon>Alteromonadales</taxon>
        <taxon>Idiomarinaceae</taxon>
        <taxon>Aliidiomarina</taxon>
    </lineage>
</organism>
<dbReference type="SUPFAM" id="SSF52172">
    <property type="entry name" value="CheY-like"/>
    <property type="match status" value="1"/>
</dbReference>
<dbReference type="InterPro" id="IPR001789">
    <property type="entry name" value="Sig_transdc_resp-reg_receiver"/>
</dbReference>
<gene>
    <name evidence="6" type="ORF">CWE09_06815</name>
</gene>
<dbReference type="Pfam" id="PF00072">
    <property type="entry name" value="Response_reg"/>
    <property type="match status" value="1"/>
</dbReference>
<proteinExistence type="predicted"/>
<dbReference type="RefSeq" id="WP_126803224.1">
    <property type="nucleotide sequence ID" value="NZ_PIPL01000001.1"/>
</dbReference>
<dbReference type="CDD" id="cd17535">
    <property type="entry name" value="REC_NarL-like"/>
    <property type="match status" value="1"/>
</dbReference>
<dbReference type="PRINTS" id="PR00038">
    <property type="entry name" value="HTHLUXR"/>
</dbReference>
<evidence type="ECO:0000313" key="7">
    <source>
        <dbReference type="Proteomes" id="UP000288293"/>
    </source>
</evidence>
<dbReference type="PROSITE" id="PS50043">
    <property type="entry name" value="HTH_LUXR_2"/>
    <property type="match status" value="1"/>
</dbReference>
<name>A0A432W8F1_9GAMM</name>
<dbReference type="PANTHER" id="PTHR45566:SF1">
    <property type="entry name" value="HTH-TYPE TRANSCRIPTIONAL REGULATOR YHJB-RELATED"/>
    <property type="match status" value="1"/>
</dbReference>
<feature type="modified residue" description="4-aspartylphosphate" evidence="3">
    <location>
        <position position="55"/>
    </location>
</feature>
<accession>A0A432W8F1</accession>
<dbReference type="AlphaFoldDB" id="A0A432W8F1"/>
<dbReference type="SMART" id="SM00448">
    <property type="entry name" value="REC"/>
    <property type="match status" value="1"/>
</dbReference>
<dbReference type="Pfam" id="PF00196">
    <property type="entry name" value="GerE"/>
    <property type="match status" value="1"/>
</dbReference>
<keyword evidence="7" id="KW-1185">Reference proteome</keyword>
<dbReference type="InterPro" id="IPR036388">
    <property type="entry name" value="WH-like_DNA-bd_sf"/>
</dbReference>
<dbReference type="InterPro" id="IPR051015">
    <property type="entry name" value="EvgA-like"/>
</dbReference>
<dbReference type="EMBL" id="PIPL01000001">
    <property type="protein sequence ID" value="RUO26413.1"/>
    <property type="molecule type" value="Genomic_DNA"/>
</dbReference>
<feature type="domain" description="HTH luxR-type" evidence="4">
    <location>
        <begin position="144"/>
        <end position="209"/>
    </location>
</feature>
<dbReference type="CDD" id="cd06170">
    <property type="entry name" value="LuxR_C_like"/>
    <property type="match status" value="1"/>
</dbReference>
<keyword evidence="2 6" id="KW-0238">DNA-binding</keyword>
<dbReference type="Gene3D" id="1.10.10.10">
    <property type="entry name" value="Winged helix-like DNA-binding domain superfamily/Winged helix DNA-binding domain"/>
    <property type="match status" value="1"/>
</dbReference>
<keyword evidence="1 3" id="KW-0597">Phosphoprotein</keyword>
<dbReference type="InterPro" id="IPR058245">
    <property type="entry name" value="NreC/VraR/RcsB-like_REC"/>
</dbReference>
<protein>
    <submittedName>
        <fullName evidence="6">DNA-binding response regulator</fullName>
    </submittedName>
</protein>
<dbReference type="PROSITE" id="PS50110">
    <property type="entry name" value="RESPONSE_REGULATORY"/>
    <property type="match status" value="1"/>
</dbReference>
<evidence type="ECO:0000259" key="4">
    <source>
        <dbReference type="PROSITE" id="PS50043"/>
    </source>
</evidence>
<feature type="domain" description="Response regulatory" evidence="5">
    <location>
        <begin position="3"/>
        <end position="120"/>
    </location>
</feature>
<dbReference type="GO" id="GO:0003677">
    <property type="term" value="F:DNA binding"/>
    <property type="evidence" value="ECO:0007669"/>
    <property type="project" value="UniProtKB-KW"/>
</dbReference>
<dbReference type="InterPro" id="IPR011006">
    <property type="entry name" value="CheY-like_superfamily"/>
</dbReference>
<evidence type="ECO:0000313" key="6">
    <source>
        <dbReference type="EMBL" id="RUO26413.1"/>
    </source>
</evidence>
<dbReference type="Gene3D" id="3.40.50.2300">
    <property type="match status" value="1"/>
</dbReference>
<dbReference type="SMART" id="SM00421">
    <property type="entry name" value="HTH_LUXR"/>
    <property type="match status" value="1"/>
</dbReference>
<reference evidence="6 7" key="1">
    <citation type="journal article" date="2011" name="Front. Microbiol.">
        <title>Genomic signatures of strain selection and enhancement in Bacillus atrophaeus var. globigii, a historical biowarfare simulant.</title>
        <authorList>
            <person name="Gibbons H.S."/>
            <person name="Broomall S.M."/>
            <person name="McNew L.A."/>
            <person name="Daligault H."/>
            <person name="Chapman C."/>
            <person name="Bruce D."/>
            <person name="Karavis M."/>
            <person name="Krepps M."/>
            <person name="McGregor P.A."/>
            <person name="Hong C."/>
            <person name="Park K.H."/>
            <person name="Akmal A."/>
            <person name="Feldman A."/>
            <person name="Lin J.S."/>
            <person name="Chang W.E."/>
            <person name="Higgs B.W."/>
            <person name="Demirev P."/>
            <person name="Lindquist J."/>
            <person name="Liem A."/>
            <person name="Fochler E."/>
            <person name="Read T.D."/>
            <person name="Tapia R."/>
            <person name="Johnson S."/>
            <person name="Bishop-Lilly K.A."/>
            <person name="Detter C."/>
            <person name="Han C."/>
            <person name="Sozhamannan S."/>
            <person name="Rosenzweig C.N."/>
            <person name="Skowronski E.W."/>
        </authorList>
    </citation>
    <scope>NUCLEOTIDE SEQUENCE [LARGE SCALE GENOMIC DNA]</scope>
    <source>
        <strain evidence="6 7">MLST1</strain>
    </source>
</reference>
<dbReference type="OrthoDB" id="9814495at2"/>
<dbReference type="GO" id="GO:0000160">
    <property type="term" value="P:phosphorelay signal transduction system"/>
    <property type="evidence" value="ECO:0007669"/>
    <property type="project" value="InterPro"/>
</dbReference>
<evidence type="ECO:0000259" key="5">
    <source>
        <dbReference type="PROSITE" id="PS50110"/>
    </source>
</evidence>
<dbReference type="PROSITE" id="PS00622">
    <property type="entry name" value="HTH_LUXR_1"/>
    <property type="match status" value="1"/>
</dbReference>